<accession>A0AB38D1B0</accession>
<organism evidence="1 2">
    <name type="scientific">Mycobacteroides abscessus subsp. abscessus</name>
    <dbReference type="NCBI Taxonomy" id="1185650"/>
    <lineage>
        <taxon>Bacteria</taxon>
        <taxon>Bacillati</taxon>
        <taxon>Actinomycetota</taxon>
        <taxon>Actinomycetes</taxon>
        <taxon>Mycobacteriales</taxon>
        <taxon>Mycobacteriaceae</taxon>
        <taxon>Mycobacteroides</taxon>
        <taxon>Mycobacteroides abscessus</taxon>
    </lineage>
</organism>
<dbReference type="RefSeq" id="WP_070914260.1">
    <property type="nucleotide sequence ID" value="NZ_FSFF01000001.1"/>
</dbReference>
<comment type="caution">
    <text evidence="1">The sequence shown here is derived from an EMBL/GenBank/DDBJ whole genome shotgun (WGS) entry which is preliminary data.</text>
</comment>
<dbReference type="Proteomes" id="UP000185210">
    <property type="component" value="Unassembled WGS sequence"/>
</dbReference>
<sequence>MSATGEFEHFGQLEAIKTDMGVTIRVTENIFVQVLAHESGDVHAFLMSGEQLRSMTGEFVAHWDGLDIAKLEKQFQN</sequence>
<reference evidence="1 2" key="1">
    <citation type="submission" date="2016-11" db="EMBL/GenBank/DDBJ databases">
        <authorList>
            <consortium name="Pathogen Informatics"/>
        </authorList>
    </citation>
    <scope>NUCLEOTIDE SEQUENCE [LARGE SCALE GENOMIC DNA]</scope>
    <source>
        <strain evidence="1 2">104</strain>
    </source>
</reference>
<dbReference type="AlphaFoldDB" id="A0AB38D1B0"/>
<evidence type="ECO:0000313" key="2">
    <source>
        <dbReference type="Proteomes" id="UP000185210"/>
    </source>
</evidence>
<evidence type="ECO:0000313" key="1">
    <source>
        <dbReference type="EMBL" id="SIB18814.1"/>
    </source>
</evidence>
<protein>
    <submittedName>
        <fullName evidence="1">Uncharacterized protein</fullName>
    </submittedName>
</protein>
<proteinExistence type="predicted"/>
<dbReference type="EMBL" id="FSHM01000004">
    <property type="protein sequence ID" value="SIB18814.1"/>
    <property type="molecule type" value="Genomic_DNA"/>
</dbReference>
<name>A0AB38D1B0_9MYCO</name>
<gene>
    <name evidence="1" type="ORF">SAMEA2070301_03152</name>
</gene>